<dbReference type="GO" id="GO:0005737">
    <property type="term" value="C:cytoplasm"/>
    <property type="evidence" value="ECO:0007669"/>
    <property type="project" value="UniProtKB-ARBA"/>
</dbReference>
<dbReference type="GO" id="GO:0015935">
    <property type="term" value="C:small ribosomal subunit"/>
    <property type="evidence" value="ECO:0007669"/>
    <property type="project" value="TreeGrafter"/>
</dbReference>
<feature type="region of interest" description="Disordered" evidence="4">
    <location>
        <begin position="97"/>
        <end position="137"/>
    </location>
</feature>
<organism evidence="5 6">
    <name type="scientific">Fibrobacter succinogenes</name>
    <name type="common">Bacteroides succinogenes</name>
    <dbReference type="NCBI Taxonomy" id="833"/>
    <lineage>
        <taxon>Bacteria</taxon>
        <taxon>Pseudomonadati</taxon>
        <taxon>Fibrobacterota</taxon>
        <taxon>Fibrobacteria</taxon>
        <taxon>Fibrobacterales</taxon>
        <taxon>Fibrobacteraceae</taxon>
        <taxon>Fibrobacter</taxon>
    </lineage>
</organism>
<dbReference type="PANTHER" id="PTHR12919:SF20">
    <property type="entry name" value="SMALL RIBOSOMAL SUBUNIT PROTEIN BS16M"/>
    <property type="match status" value="1"/>
</dbReference>
<dbReference type="SUPFAM" id="SSF54565">
    <property type="entry name" value="Ribosomal protein S16"/>
    <property type="match status" value="1"/>
</dbReference>
<dbReference type="Gene3D" id="3.30.1320.10">
    <property type="match status" value="1"/>
</dbReference>
<comment type="similarity">
    <text evidence="3">Belongs to the bacterial ribosomal protein bS16 family.</text>
</comment>
<evidence type="ECO:0000256" key="3">
    <source>
        <dbReference type="HAMAP-Rule" id="MF_00385"/>
    </source>
</evidence>
<dbReference type="InterPro" id="IPR023803">
    <property type="entry name" value="Ribosomal_bS16_dom_sf"/>
</dbReference>
<dbReference type="GO" id="GO:0003735">
    <property type="term" value="F:structural constituent of ribosome"/>
    <property type="evidence" value="ECO:0007669"/>
    <property type="project" value="InterPro"/>
</dbReference>
<dbReference type="InterPro" id="IPR000307">
    <property type="entry name" value="Ribosomal_bS16"/>
</dbReference>
<dbReference type="OMA" id="REPHYRI"/>
<dbReference type="InterPro" id="IPR020592">
    <property type="entry name" value="Ribosomal_bS16_CS"/>
</dbReference>
<evidence type="ECO:0000256" key="2">
    <source>
        <dbReference type="ARBA" id="ARBA00023274"/>
    </source>
</evidence>
<protein>
    <recommendedName>
        <fullName evidence="3">Small ribosomal subunit protein bS16</fullName>
    </recommendedName>
</protein>
<keyword evidence="1 3" id="KW-0689">Ribosomal protein</keyword>
<keyword evidence="2 3" id="KW-0687">Ribonucleoprotein</keyword>
<proteinExistence type="inferred from homology"/>
<name>A0A380RX61_FIBSU</name>
<dbReference type="Pfam" id="PF00886">
    <property type="entry name" value="Ribosomal_S16"/>
    <property type="match status" value="1"/>
</dbReference>
<dbReference type="PANTHER" id="PTHR12919">
    <property type="entry name" value="30S RIBOSOMAL PROTEIN S16"/>
    <property type="match status" value="1"/>
</dbReference>
<feature type="compositionally biased region" description="Low complexity" evidence="4">
    <location>
        <begin position="128"/>
        <end position="137"/>
    </location>
</feature>
<dbReference type="GO" id="GO:0006412">
    <property type="term" value="P:translation"/>
    <property type="evidence" value="ECO:0007669"/>
    <property type="project" value="UniProtKB-UniRule"/>
</dbReference>
<dbReference type="RefSeq" id="WP_014547029.1">
    <property type="nucleotide sequence ID" value="NZ_UHJL01000001.1"/>
</dbReference>
<dbReference type="EMBL" id="UHJL01000001">
    <property type="protein sequence ID" value="SUQ19891.1"/>
    <property type="molecule type" value="Genomic_DNA"/>
</dbReference>
<gene>
    <name evidence="3" type="primary">rpsP</name>
    <name evidence="5" type="ORF">SAMN05661053_1135</name>
</gene>
<sequence length="137" mass="15391">MATVIRLARFGKRHNPIYRIVVIDNRKARDDSFIEQVGFFNPNLKQPEIRFEQEKVLKWLSVGAQPSDTVKSLLKKTGISDLFHDLKANRSIEGKAPVAREIKSKQRKLSPKAQARLEAEKAAKEAAEAPAAEEAQA</sequence>
<evidence type="ECO:0000313" key="5">
    <source>
        <dbReference type="EMBL" id="SUQ19891.1"/>
    </source>
</evidence>
<accession>A0A380RX61</accession>
<dbReference type="PROSITE" id="PS00732">
    <property type="entry name" value="RIBOSOMAL_S16"/>
    <property type="match status" value="1"/>
</dbReference>
<dbReference type="AlphaFoldDB" id="A0A380RX61"/>
<evidence type="ECO:0000313" key="6">
    <source>
        <dbReference type="Proteomes" id="UP000255423"/>
    </source>
</evidence>
<dbReference type="NCBIfam" id="TIGR00002">
    <property type="entry name" value="S16"/>
    <property type="match status" value="1"/>
</dbReference>
<dbReference type="Proteomes" id="UP000255423">
    <property type="component" value="Unassembled WGS sequence"/>
</dbReference>
<evidence type="ECO:0000256" key="1">
    <source>
        <dbReference type="ARBA" id="ARBA00022980"/>
    </source>
</evidence>
<reference evidence="5 6" key="1">
    <citation type="submission" date="2017-08" db="EMBL/GenBank/DDBJ databases">
        <authorList>
            <person name="de Groot N.N."/>
        </authorList>
    </citation>
    <scope>NUCLEOTIDE SEQUENCE [LARGE SCALE GENOMIC DNA]</scope>
    <source>
        <strain evidence="5 6">HM2</strain>
    </source>
</reference>
<dbReference type="HAMAP" id="MF_00385">
    <property type="entry name" value="Ribosomal_bS16"/>
    <property type="match status" value="1"/>
</dbReference>
<feature type="compositionally biased region" description="Basic and acidic residues" evidence="4">
    <location>
        <begin position="115"/>
        <end position="127"/>
    </location>
</feature>
<evidence type="ECO:0000256" key="4">
    <source>
        <dbReference type="SAM" id="MobiDB-lite"/>
    </source>
</evidence>